<evidence type="ECO:0000313" key="1">
    <source>
        <dbReference type="EMBL" id="BAR96788.1"/>
    </source>
</evidence>
<dbReference type="AlphaFoldDB" id="A0AAD1BK87"/>
<name>A0AAD1BK87_PREIN</name>
<protein>
    <submittedName>
        <fullName evidence="1">Uncharacterized protein</fullName>
    </submittedName>
</protein>
<proteinExistence type="predicted"/>
<gene>
    <name evidence="1" type="ORF">PI172_2060</name>
</gene>
<reference evidence="1 2" key="1">
    <citation type="submission" date="2015-07" db="EMBL/GenBank/DDBJ databases">
        <title>Complete genome sequence of Prevotella intermedia strain 17-2.</title>
        <authorList>
            <person name="Nambu T."/>
        </authorList>
    </citation>
    <scope>NUCLEOTIDE SEQUENCE [LARGE SCALE GENOMIC DNA]</scope>
    <source>
        <strain evidence="1 2">17-2</strain>
    </source>
</reference>
<accession>A0AAD1BK87</accession>
<dbReference type="EMBL" id="AP014926">
    <property type="protein sequence ID" value="BAR96788.1"/>
    <property type="molecule type" value="Genomic_DNA"/>
</dbReference>
<dbReference type="Proteomes" id="UP000067008">
    <property type="component" value="Chromosome 1"/>
</dbReference>
<sequence length="38" mass="4367">MFTDAVLIYDSQLSDYQQLRFNSPKPIVSPFKSVGFAR</sequence>
<organism evidence="1 2">
    <name type="scientific">Prevotella intermedia</name>
    <dbReference type="NCBI Taxonomy" id="28131"/>
    <lineage>
        <taxon>Bacteria</taxon>
        <taxon>Pseudomonadati</taxon>
        <taxon>Bacteroidota</taxon>
        <taxon>Bacteroidia</taxon>
        <taxon>Bacteroidales</taxon>
        <taxon>Prevotellaceae</taxon>
        <taxon>Prevotella</taxon>
    </lineage>
</organism>
<evidence type="ECO:0000313" key="2">
    <source>
        <dbReference type="Proteomes" id="UP000067008"/>
    </source>
</evidence>